<dbReference type="InterPro" id="IPR053135">
    <property type="entry name" value="AKR2_Oxidoreductase"/>
</dbReference>
<dbReference type="STRING" id="1090322.MettiDRAFT_0884"/>
<organism evidence="2 3">
    <name type="scientific">Methanolobus tindarius DSM 2278</name>
    <dbReference type="NCBI Taxonomy" id="1090322"/>
    <lineage>
        <taxon>Archaea</taxon>
        <taxon>Methanobacteriati</taxon>
        <taxon>Methanobacteriota</taxon>
        <taxon>Stenosarchaea group</taxon>
        <taxon>Methanomicrobia</taxon>
        <taxon>Methanosarcinales</taxon>
        <taxon>Methanosarcinaceae</taxon>
        <taxon>Methanolobus</taxon>
    </lineage>
</organism>
<dbReference type="CDD" id="cd19097">
    <property type="entry name" value="AKR_unchar"/>
    <property type="match status" value="1"/>
</dbReference>
<dbReference type="PANTHER" id="PTHR43312">
    <property type="entry name" value="D-THREO-ALDOSE 1-DEHYDROGENASE"/>
    <property type="match status" value="1"/>
</dbReference>
<feature type="domain" description="NADP-dependent oxidoreductase" evidence="1">
    <location>
        <begin position="4"/>
        <end position="270"/>
    </location>
</feature>
<protein>
    <submittedName>
        <fullName evidence="2">Putative oxidoreductase, aryl-alcohol dehydrogenase like protein</fullName>
    </submittedName>
</protein>
<dbReference type="PANTHER" id="PTHR43312:SF1">
    <property type="entry name" value="NADP-DEPENDENT OXIDOREDUCTASE DOMAIN-CONTAINING PROTEIN"/>
    <property type="match status" value="1"/>
</dbReference>
<keyword evidence="3" id="KW-1185">Reference proteome</keyword>
<dbReference type="RefSeq" id="WP_023844596.1">
    <property type="nucleotide sequence ID" value="NZ_AZAJ01000001.1"/>
</dbReference>
<dbReference type="InterPro" id="IPR023210">
    <property type="entry name" value="NADP_OxRdtase_dom"/>
</dbReference>
<sequence length="294" mass="33332">MLSKLTLGTAQLGLNYGINNKLGKPQKEQALSILEYAYSNGITSFDTASAYGDSEVIIGEFIANKDRSKCYITSKLEPLFKNKVEDTNLEEEIFKKIEISLSNLKSEYIDNYLIHDFKDINHYTELVPILTKAKEKGLIRNIGVSVYAPYEAETILTMREFDVIQIPLNILDHRFLKNSLLKRLKENGFTIFTRSAFLQGLLFMDANKIPANLLSAKANLIEINRFVRSNNISISQLALNFAMSIEEIDSIIIGVDSEEQLTQNIQDFNIAGCLDIDASIFESEDEIIIDPRKW</sequence>
<dbReference type="OrthoDB" id="275427at2157"/>
<dbReference type="Gene3D" id="3.20.20.100">
    <property type="entry name" value="NADP-dependent oxidoreductase domain"/>
    <property type="match status" value="1"/>
</dbReference>
<dbReference type="GO" id="GO:0016491">
    <property type="term" value="F:oxidoreductase activity"/>
    <property type="evidence" value="ECO:0007669"/>
    <property type="project" value="InterPro"/>
</dbReference>
<name>W9DQ86_METTI</name>
<dbReference type="SUPFAM" id="SSF51430">
    <property type="entry name" value="NAD(P)-linked oxidoreductase"/>
    <property type="match status" value="1"/>
</dbReference>
<gene>
    <name evidence="2" type="ORF">MettiDRAFT_0884</name>
</gene>
<proteinExistence type="predicted"/>
<evidence type="ECO:0000313" key="3">
    <source>
        <dbReference type="Proteomes" id="UP000019483"/>
    </source>
</evidence>
<evidence type="ECO:0000313" key="2">
    <source>
        <dbReference type="EMBL" id="ETA67460.1"/>
    </source>
</evidence>
<dbReference type="PRINTS" id="PR00069">
    <property type="entry name" value="ALDKETRDTASE"/>
</dbReference>
<evidence type="ECO:0000259" key="1">
    <source>
        <dbReference type="Pfam" id="PF00248"/>
    </source>
</evidence>
<dbReference type="InterPro" id="IPR020471">
    <property type="entry name" value="AKR"/>
</dbReference>
<accession>W9DQ86</accession>
<comment type="caution">
    <text evidence="2">The sequence shown here is derived from an EMBL/GenBank/DDBJ whole genome shotgun (WGS) entry which is preliminary data.</text>
</comment>
<dbReference type="AlphaFoldDB" id="W9DQ86"/>
<dbReference type="EMBL" id="AZAJ01000001">
    <property type="protein sequence ID" value="ETA67460.1"/>
    <property type="molecule type" value="Genomic_DNA"/>
</dbReference>
<dbReference type="Pfam" id="PF00248">
    <property type="entry name" value="Aldo_ket_red"/>
    <property type="match status" value="1"/>
</dbReference>
<dbReference type="InterPro" id="IPR036812">
    <property type="entry name" value="NAD(P)_OxRdtase_dom_sf"/>
</dbReference>
<reference evidence="2 3" key="1">
    <citation type="submission" date="2013-08" db="EMBL/GenBank/DDBJ databases">
        <authorList>
            <consortium name="DOE Joint Genome Institute"/>
            <person name="Eisen J."/>
            <person name="Huntemann M."/>
            <person name="Han J."/>
            <person name="Chen A."/>
            <person name="Kyrpides N."/>
            <person name="Mavromatis K."/>
            <person name="Markowitz V."/>
            <person name="Palaniappan K."/>
            <person name="Ivanova N."/>
            <person name="Schaumberg A."/>
            <person name="Pati A."/>
            <person name="Liolios K."/>
            <person name="Nordberg H.P."/>
            <person name="Cantor M.N."/>
            <person name="Hua S.X."/>
            <person name="Woyke T."/>
        </authorList>
    </citation>
    <scope>NUCLEOTIDE SEQUENCE [LARGE SCALE GENOMIC DNA]</scope>
    <source>
        <strain evidence="2 3">DSM 2278</strain>
    </source>
</reference>
<dbReference type="Proteomes" id="UP000019483">
    <property type="component" value="Unassembled WGS sequence"/>
</dbReference>